<dbReference type="InParanoid" id="A0A0C3E7E3"/>
<organism evidence="1 2">
    <name type="scientific">Scleroderma citrinum Foug A</name>
    <dbReference type="NCBI Taxonomy" id="1036808"/>
    <lineage>
        <taxon>Eukaryota</taxon>
        <taxon>Fungi</taxon>
        <taxon>Dikarya</taxon>
        <taxon>Basidiomycota</taxon>
        <taxon>Agaricomycotina</taxon>
        <taxon>Agaricomycetes</taxon>
        <taxon>Agaricomycetidae</taxon>
        <taxon>Boletales</taxon>
        <taxon>Sclerodermatineae</taxon>
        <taxon>Sclerodermataceae</taxon>
        <taxon>Scleroderma</taxon>
    </lineage>
</organism>
<dbReference type="Proteomes" id="UP000053989">
    <property type="component" value="Unassembled WGS sequence"/>
</dbReference>
<reference evidence="2" key="2">
    <citation type="submission" date="2015-01" db="EMBL/GenBank/DDBJ databases">
        <title>Evolutionary Origins and Diversification of the Mycorrhizal Mutualists.</title>
        <authorList>
            <consortium name="DOE Joint Genome Institute"/>
            <consortium name="Mycorrhizal Genomics Consortium"/>
            <person name="Kohler A."/>
            <person name="Kuo A."/>
            <person name="Nagy L.G."/>
            <person name="Floudas D."/>
            <person name="Copeland A."/>
            <person name="Barry K.W."/>
            <person name="Cichocki N."/>
            <person name="Veneault-Fourrey C."/>
            <person name="LaButti K."/>
            <person name="Lindquist E.A."/>
            <person name="Lipzen A."/>
            <person name="Lundell T."/>
            <person name="Morin E."/>
            <person name="Murat C."/>
            <person name="Riley R."/>
            <person name="Ohm R."/>
            <person name="Sun H."/>
            <person name="Tunlid A."/>
            <person name="Henrissat B."/>
            <person name="Grigoriev I.V."/>
            <person name="Hibbett D.S."/>
            <person name="Martin F."/>
        </authorList>
    </citation>
    <scope>NUCLEOTIDE SEQUENCE [LARGE SCALE GENOMIC DNA]</scope>
    <source>
        <strain evidence="2">Foug A</strain>
    </source>
</reference>
<sequence length="110" mass="12643">MWVRALRTRSILRVQYMELDYYRSTCFSLHLPQRKRKVSCIKNHKVTPTGNASPSFEHPRLQSPRKYICLCEGPGSLAHEFSTDVSYRSGFPLAVHFDPVCSLIQGNRTA</sequence>
<dbReference type="HOGENOM" id="CLU_2172566_0_0_1"/>
<accession>A0A0C3E7E3</accession>
<evidence type="ECO:0000313" key="1">
    <source>
        <dbReference type="EMBL" id="KIM64354.1"/>
    </source>
</evidence>
<proteinExistence type="predicted"/>
<dbReference type="EMBL" id="KN822029">
    <property type="protein sequence ID" value="KIM64354.1"/>
    <property type="molecule type" value="Genomic_DNA"/>
</dbReference>
<reference evidence="1 2" key="1">
    <citation type="submission" date="2014-04" db="EMBL/GenBank/DDBJ databases">
        <authorList>
            <consortium name="DOE Joint Genome Institute"/>
            <person name="Kuo A."/>
            <person name="Kohler A."/>
            <person name="Nagy L.G."/>
            <person name="Floudas D."/>
            <person name="Copeland A."/>
            <person name="Barry K.W."/>
            <person name="Cichocki N."/>
            <person name="Veneault-Fourrey C."/>
            <person name="LaButti K."/>
            <person name="Lindquist E.A."/>
            <person name="Lipzen A."/>
            <person name="Lundell T."/>
            <person name="Morin E."/>
            <person name="Murat C."/>
            <person name="Sun H."/>
            <person name="Tunlid A."/>
            <person name="Henrissat B."/>
            <person name="Grigoriev I.V."/>
            <person name="Hibbett D.S."/>
            <person name="Martin F."/>
            <person name="Nordberg H.P."/>
            <person name="Cantor M.N."/>
            <person name="Hua S.X."/>
        </authorList>
    </citation>
    <scope>NUCLEOTIDE SEQUENCE [LARGE SCALE GENOMIC DNA]</scope>
    <source>
        <strain evidence="1 2">Foug A</strain>
    </source>
</reference>
<protein>
    <submittedName>
        <fullName evidence="1">Uncharacterized protein</fullName>
    </submittedName>
</protein>
<keyword evidence="2" id="KW-1185">Reference proteome</keyword>
<dbReference type="AlphaFoldDB" id="A0A0C3E7E3"/>
<name>A0A0C3E7E3_9AGAM</name>
<gene>
    <name evidence="1" type="ORF">SCLCIDRAFT_647830</name>
</gene>
<evidence type="ECO:0000313" key="2">
    <source>
        <dbReference type="Proteomes" id="UP000053989"/>
    </source>
</evidence>